<reference evidence="2" key="2">
    <citation type="submission" date="2020-11" db="EMBL/GenBank/DDBJ databases">
        <authorList>
            <person name="McCartney M.A."/>
            <person name="Auch B."/>
            <person name="Kono T."/>
            <person name="Mallez S."/>
            <person name="Becker A."/>
            <person name="Gohl D.M."/>
            <person name="Silverstein K.A.T."/>
            <person name="Koren S."/>
            <person name="Bechman K.B."/>
            <person name="Herman A."/>
            <person name="Abrahante J.E."/>
            <person name="Garbe J."/>
        </authorList>
    </citation>
    <scope>NUCLEOTIDE SEQUENCE</scope>
    <source>
        <strain evidence="2">Duluth1</strain>
        <tissue evidence="2">Whole animal</tissue>
    </source>
</reference>
<comment type="caution">
    <text evidence="2">The sequence shown here is derived from an EMBL/GenBank/DDBJ whole genome shotgun (WGS) entry which is preliminary data.</text>
</comment>
<accession>A0A9D3YXT2</accession>
<gene>
    <name evidence="2" type="ORF">DPMN_065780</name>
</gene>
<keyword evidence="3" id="KW-1185">Reference proteome</keyword>
<dbReference type="AlphaFoldDB" id="A0A9D3YXT2"/>
<feature type="region of interest" description="Disordered" evidence="1">
    <location>
        <begin position="56"/>
        <end position="133"/>
    </location>
</feature>
<proteinExistence type="predicted"/>
<name>A0A9D3YXT2_DREPO</name>
<sequence>MEISQDKFTFKARREEQEMAVCKGTELPQESNVLHIDEQMKILKDLTEKMNLMDKKLSEMSREKQSQDRTESRFEHRTSDQTNYRRGPISRNRNMNRGRGFRSYRGQYPTRGYFRQDPTEQQPKTPRLYQQRL</sequence>
<dbReference type="Proteomes" id="UP000828390">
    <property type="component" value="Unassembled WGS sequence"/>
</dbReference>
<reference evidence="2" key="1">
    <citation type="journal article" date="2019" name="bioRxiv">
        <title>The Genome of the Zebra Mussel, Dreissena polymorpha: A Resource for Invasive Species Research.</title>
        <authorList>
            <person name="McCartney M.A."/>
            <person name="Auch B."/>
            <person name="Kono T."/>
            <person name="Mallez S."/>
            <person name="Zhang Y."/>
            <person name="Obille A."/>
            <person name="Becker A."/>
            <person name="Abrahante J.E."/>
            <person name="Garbe J."/>
            <person name="Badalamenti J.P."/>
            <person name="Herman A."/>
            <person name="Mangelson H."/>
            <person name="Liachko I."/>
            <person name="Sullivan S."/>
            <person name="Sone E.D."/>
            <person name="Koren S."/>
            <person name="Silverstein K.A.T."/>
            <person name="Beckman K.B."/>
            <person name="Gohl D.M."/>
        </authorList>
    </citation>
    <scope>NUCLEOTIDE SEQUENCE</scope>
    <source>
        <strain evidence="2">Duluth1</strain>
        <tissue evidence="2">Whole animal</tissue>
    </source>
</reference>
<organism evidence="2 3">
    <name type="scientific">Dreissena polymorpha</name>
    <name type="common">Zebra mussel</name>
    <name type="synonym">Mytilus polymorpha</name>
    <dbReference type="NCBI Taxonomy" id="45954"/>
    <lineage>
        <taxon>Eukaryota</taxon>
        <taxon>Metazoa</taxon>
        <taxon>Spiralia</taxon>
        <taxon>Lophotrochozoa</taxon>
        <taxon>Mollusca</taxon>
        <taxon>Bivalvia</taxon>
        <taxon>Autobranchia</taxon>
        <taxon>Heteroconchia</taxon>
        <taxon>Euheterodonta</taxon>
        <taxon>Imparidentia</taxon>
        <taxon>Neoheterodontei</taxon>
        <taxon>Myida</taxon>
        <taxon>Dreissenoidea</taxon>
        <taxon>Dreissenidae</taxon>
        <taxon>Dreissena</taxon>
    </lineage>
</organism>
<evidence type="ECO:0000313" key="3">
    <source>
        <dbReference type="Proteomes" id="UP000828390"/>
    </source>
</evidence>
<dbReference type="EMBL" id="JAIWYP010000014">
    <property type="protein sequence ID" value="KAH3706394.1"/>
    <property type="molecule type" value="Genomic_DNA"/>
</dbReference>
<feature type="compositionally biased region" description="Basic and acidic residues" evidence="1">
    <location>
        <begin position="56"/>
        <end position="79"/>
    </location>
</feature>
<protein>
    <submittedName>
        <fullName evidence="2">Uncharacterized protein</fullName>
    </submittedName>
</protein>
<evidence type="ECO:0000313" key="2">
    <source>
        <dbReference type="EMBL" id="KAH3706394.1"/>
    </source>
</evidence>
<evidence type="ECO:0000256" key="1">
    <source>
        <dbReference type="SAM" id="MobiDB-lite"/>
    </source>
</evidence>